<reference evidence="2 3" key="2">
    <citation type="journal article" date="2013" name="Genome Biol. Evol.">
        <title>Genome sequencing of Giardia lamblia genotypes A2 and B isolates (DH and GS) and comparative analysis with the genomes of genotypes A1 and E (WB and Pig).</title>
        <authorList>
            <person name="Adam R.D."/>
            <person name="Dahlstrom E.W."/>
            <person name="Martens C.A."/>
            <person name="Bruno D.P."/>
            <person name="Barbian K.D."/>
            <person name="Ricklefs S.M."/>
            <person name="Hernandez M.M."/>
            <person name="Narla N.P."/>
            <person name="Patel R.B."/>
            <person name="Porcella S.F."/>
            <person name="Nash T.E."/>
        </authorList>
    </citation>
    <scope>NUCLEOTIDE SEQUENCE [LARGE SCALE GENOMIC DNA]</scope>
    <source>
        <strain evidence="2 3">GS</strain>
    </source>
</reference>
<keyword evidence="2" id="KW-0808">Transferase</keyword>
<reference evidence="3" key="1">
    <citation type="submission" date="2012-02" db="EMBL/GenBank/DDBJ databases">
        <title>Genome sequencing of Giardia lamblia Genotypes A2 and B isolates (DH and GS) and comparative analysis with the genomes of Genotypes A1 and E (WB and Pig).</title>
        <authorList>
            <person name="Adam R."/>
            <person name="Dahlstrom E."/>
            <person name="Martens C."/>
            <person name="Bruno D."/>
            <person name="Barbian K."/>
            <person name="Porcella S.F."/>
            <person name="Nash T."/>
        </authorList>
    </citation>
    <scope>NUCLEOTIDE SEQUENCE</scope>
    <source>
        <strain evidence="3">GS</strain>
    </source>
</reference>
<keyword evidence="2" id="KW-0548">Nucleotidyltransferase</keyword>
<dbReference type="SUPFAM" id="SSF56672">
    <property type="entry name" value="DNA/RNA polymerases"/>
    <property type="match status" value="1"/>
</dbReference>
<feature type="domain" description="Reverse transcriptase" evidence="1">
    <location>
        <begin position="67"/>
        <end position="266"/>
    </location>
</feature>
<gene>
    <name evidence="2" type="ORF">GSB_150663</name>
</gene>
<evidence type="ECO:0000313" key="3">
    <source>
        <dbReference type="Proteomes" id="UP000018040"/>
    </source>
</evidence>
<protein>
    <submittedName>
        <fullName evidence="2">Reverse transcriptase</fullName>
    </submittedName>
</protein>
<sequence>VRPPPPEPTQNMDIPVKITEEEVIRAVRSMGLSKSPGPSGLGPAHWRILIQVQGVPEILAQAFNEILGSAQKREYRDLYAFRFALIPKDGVAGKHRPVAIGETITMAFHKILLSRLKAQVTGYLEHEQIAFRRNAHAVGVRMAFNSMQKEGTQAVALDMQNAFNSIPKEEILHGLDEAHVPLVLRNYTEARSAPRLGPLRRPAEHDAYCLGQNALLRQLKLIAYADDVLIFHENISVDAADIIREASDLARRFGLTVNVDKCKDRK</sequence>
<accession>V6U216</accession>
<dbReference type="VEuPathDB" id="GiardiaDB:QR46_4912"/>
<feature type="non-terminal residue" evidence="2">
    <location>
        <position position="1"/>
    </location>
</feature>
<dbReference type="VEuPathDB" id="GiardiaDB:GL50581_3092"/>
<dbReference type="GO" id="GO:0003964">
    <property type="term" value="F:RNA-directed DNA polymerase activity"/>
    <property type="evidence" value="ECO:0007669"/>
    <property type="project" value="UniProtKB-KW"/>
</dbReference>
<dbReference type="PROSITE" id="PS50878">
    <property type="entry name" value="RT_POL"/>
    <property type="match status" value="1"/>
</dbReference>
<organism evidence="2 3">
    <name type="scientific">Giardia intestinalis</name>
    <name type="common">Giardia lamblia</name>
    <dbReference type="NCBI Taxonomy" id="5741"/>
    <lineage>
        <taxon>Eukaryota</taxon>
        <taxon>Metamonada</taxon>
        <taxon>Diplomonadida</taxon>
        <taxon>Hexamitidae</taxon>
        <taxon>Giardiinae</taxon>
        <taxon>Giardia</taxon>
    </lineage>
</organism>
<name>V6U216_GIAIN</name>
<evidence type="ECO:0000259" key="1">
    <source>
        <dbReference type="PROSITE" id="PS50878"/>
    </source>
</evidence>
<dbReference type="InterPro" id="IPR000477">
    <property type="entry name" value="RT_dom"/>
</dbReference>
<comment type="caution">
    <text evidence="2">The sequence shown here is derived from an EMBL/GenBank/DDBJ whole genome shotgun (WGS) entry which is preliminary data.</text>
</comment>
<dbReference type="OrthoDB" id="410104at2759"/>
<dbReference type="AlphaFoldDB" id="V6U216"/>
<evidence type="ECO:0000313" key="2">
    <source>
        <dbReference type="EMBL" id="ESU45213.1"/>
    </source>
</evidence>
<proteinExistence type="predicted"/>
<dbReference type="VEuPathDB" id="GiardiaDB:DHA2_151263"/>
<dbReference type="InterPro" id="IPR043502">
    <property type="entry name" value="DNA/RNA_pol_sf"/>
</dbReference>
<dbReference type="Proteomes" id="UP000018040">
    <property type="component" value="Unassembled WGS sequence"/>
</dbReference>
<keyword evidence="2" id="KW-0695">RNA-directed DNA polymerase</keyword>
<dbReference type="EMBL" id="AHHH01000009">
    <property type="protein sequence ID" value="ESU45213.1"/>
    <property type="molecule type" value="Genomic_DNA"/>
</dbReference>